<evidence type="ECO:0000256" key="2">
    <source>
        <dbReference type="ARBA" id="ARBA00010199"/>
    </source>
</evidence>
<feature type="transmembrane region" description="Helical" evidence="6">
    <location>
        <begin position="46"/>
        <end position="71"/>
    </location>
</feature>
<dbReference type="PANTHER" id="PTHR42893">
    <property type="entry name" value="PROTEIN DETOXIFICATION 44, CHLOROPLASTIC-RELATED"/>
    <property type="match status" value="1"/>
</dbReference>
<feature type="transmembrane region" description="Helical" evidence="6">
    <location>
        <begin position="202"/>
        <end position="223"/>
    </location>
</feature>
<dbReference type="Pfam" id="PF01554">
    <property type="entry name" value="MatE"/>
    <property type="match status" value="2"/>
</dbReference>
<keyword evidence="4 6" id="KW-1133">Transmembrane helix</keyword>
<dbReference type="PANTHER" id="PTHR42893:SF46">
    <property type="entry name" value="PROTEIN DETOXIFICATION 44, CHLOROPLASTIC"/>
    <property type="match status" value="1"/>
</dbReference>
<feature type="transmembrane region" description="Helical" evidence="6">
    <location>
        <begin position="435"/>
        <end position="453"/>
    </location>
</feature>
<evidence type="ECO:0000256" key="4">
    <source>
        <dbReference type="ARBA" id="ARBA00022989"/>
    </source>
</evidence>
<proteinExistence type="inferred from homology"/>
<feature type="transmembrane region" description="Helical" evidence="6">
    <location>
        <begin position="402"/>
        <end position="423"/>
    </location>
</feature>
<comment type="similarity">
    <text evidence="2">Belongs to the multi antimicrobial extrusion (MATE) (TC 2.A.66.1) family.</text>
</comment>
<dbReference type="GO" id="GO:0005886">
    <property type="term" value="C:plasma membrane"/>
    <property type="evidence" value="ECO:0007669"/>
    <property type="project" value="TreeGrafter"/>
</dbReference>
<gene>
    <name evidence="7" type="ORF">IAC23_04655</name>
</gene>
<dbReference type="GO" id="GO:0042910">
    <property type="term" value="F:xenobiotic transmembrane transporter activity"/>
    <property type="evidence" value="ECO:0007669"/>
    <property type="project" value="InterPro"/>
</dbReference>
<evidence type="ECO:0000256" key="6">
    <source>
        <dbReference type="SAM" id="Phobius"/>
    </source>
</evidence>
<evidence type="ECO:0000256" key="5">
    <source>
        <dbReference type="ARBA" id="ARBA00023136"/>
    </source>
</evidence>
<accession>A0A9D9EH86</accession>
<dbReference type="InterPro" id="IPR044644">
    <property type="entry name" value="DinF-like"/>
</dbReference>
<dbReference type="EMBL" id="JADIMO010000054">
    <property type="protein sequence ID" value="MBO8444969.1"/>
    <property type="molecule type" value="Genomic_DNA"/>
</dbReference>
<dbReference type="AlphaFoldDB" id="A0A9D9EH86"/>
<feature type="transmembrane region" description="Helical" evidence="6">
    <location>
        <begin position="282"/>
        <end position="306"/>
    </location>
</feature>
<comment type="caution">
    <text evidence="7">The sequence shown here is derived from an EMBL/GenBank/DDBJ whole genome shotgun (WGS) entry which is preliminary data.</text>
</comment>
<dbReference type="Proteomes" id="UP000823619">
    <property type="component" value="Unassembled WGS sequence"/>
</dbReference>
<evidence type="ECO:0000256" key="3">
    <source>
        <dbReference type="ARBA" id="ARBA00022692"/>
    </source>
</evidence>
<name>A0A9D9EH86_9BACT</name>
<feature type="transmembrane region" description="Helical" evidence="6">
    <location>
        <begin position="135"/>
        <end position="158"/>
    </location>
</feature>
<organism evidence="7 8">
    <name type="scientific">Candidatus Cryptobacteroides merdavium</name>
    <dbReference type="NCBI Taxonomy" id="2840769"/>
    <lineage>
        <taxon>Bacteria</taxon>
        <taxon>Pseudomonadati</taxon>
        <taxon>Bacteroidota</taxon>
        <taxon>Bacteroidia</taxon>
        <taxon>Bacteroidales</taxon>
        <taxon>Candidatus Cryptobacteroides</taxon>
    </lineage>
</organism>
<reference evidence="7" key="2">
    <citation type="journal article" date="2021" name="PeerJ">
        <title>Extensive microbial diversity within the chicken gut microbiome revealed by metagenomics and culture.</title>
        <authorList>
            <person name="Gilroy R."/>
            <person name="Ravi A."/>
            <person name="Getino M."/>
            <person name="Pursley I."/>
            <person name="Horton D.L."/>
            <person name="Alikhan N.F."/>
            <person name="Baker D."/>
            <person name="Gharbi K."/>
            <person name="Hall N."/>
            <person name="Watson M."/>
            <person name="Adriaenssens E.M."/>
            <person name="Foster-Nyarko E."/>
            <person name="Jarju S."/>
            <person name="Secka A."/>
            <person name="Antonio M."/>
            <person name="Oren A."/>
            <person name="Chaudhuri R.R."/>
            <person name="La Ragione R."/>
            <person name="Hildebrand F."/>
            <person name="Pallen M.J."/>
        </authorList>
    </citation>
    <scope>NUCLEOTIDE SEQUENCE</scope>
    <source>
        <strain evidence="7">D5-748</strain>
    </source>
</reference>
<protein>
    <submittedName>
        <fullName evidence="7">MATE family efflux transporter</fullName>
    </submittedName>
</protein>
<evidence type="ECO:0000313" key="8">
    <source>
        <dbReference type="Proteomes" id="UP000823619"/>
    </source>
</evidence>
<evidence type="ECO:0000256" key="1">
    <source>
        <dbReference type="ARBA" id="ARBA00004141"/>
    </source>
</evidence>
<feature type="transmembrane region" description="Helical" evidence="6">
    <location>
        <begin position="12"/>
        <end position="34"/>
    </location>
</feature>
<feature type="transmembrane region" description="Helical" evidence="6">
    <location>
        <begin position="170"/>
        <end position="190"/>
    </location>
</feature>
<feature type="transmembrane region" description="Helical" evidence="6">
    <location>
        <begin position="369"/>
        <end position="390"/>
    </location>
</feature>
<dbReference type="CDD" id="cd13136">
    <property type="entry name" value="MATE_DinF_like"/>
    <property type="match status" value="1"/>
</dbReference>
<comment type="subcellular location">
    <subcellularLocation>
        <location evidence="1">Membrane</location>
        <topology evidence="1">Multi-pass membrane protein</topology>
    </subcellularLocation>
</comment>
<evidence type="ECO:0000313" key="7">
    <source>
        <dbReference type="EMBL" id="MBO8444969.1"/>
    </source>
</evidence>
<dbReference type="GO" id="GO:0015297">
    <property type="term" value="F:antiporter activity"/>
    <property type="evidence" value="ECO:0007669"/>
    <property type="project" value="InterPro"/>
</dbReference>
<keyword evidence="3 6" id="KW-0812">Transmembrane</keyword>
<keyword evidence="5 6" id="KW-0472">Membrane</keyword>
<dbReference type="NCBIfam" id="TIGR00797">
    <property type="entry name" value="matE"/>
    <property type="match status" value="1"/>
</dbReference>
<feature type="transmembrane region" description="Helical" evidence="6">
    <location>
        <begin position="257"/>
        <end position="276"/>
    </location>
</feature>
<feature type="transmembrane region" description="Helical" evidence="6">
    <location>
        <begin position="92"/>
        <end position="115"/>
    </location>
</feature>
<sequence length="467" mass="49905">MTQGLNRNILSLAVPSILANVTVPLVGLVDMAVAGHLDASGAVSPASFIGGVAVGSMLFDLMYWNFGFLRVGTGGLAAQAYGRDDTIEAATVFTRGISLALLCSVFLIAIQWLFVKAALAVVDCSPEAAEFASRYFFIRIWAAPATLSLMVFKGWFIGMQDGVSPMVTDIVVNVMNILMSIGLASGFNAGPLSFAGIGFDGIALGTVIGQYSGLLCAVLILAVRYGRKVFSAWRPVDMVQVFSGSGTRRFFSMNLDLFIRSLCLICIYVGFTTVSARFGDVVLAASSILMKLMMLFSYFSDGFAYAGEALTGKCIGEKNAEGLRDTVRCIFSWSMSVGIVSVAGYAFGTVPMLSTMTSDHAVMDMARQYVPWLMVMPVAGCAAFTWDGIYIGATASRSMRDAMLLSTLMFFIFCFGYMSLAPVGGSGLTAKGETALHGLFLGYVAHLVMRTLYLSAGYRKHVLAKAV</sequence>
<reference evidence="7" key="1">
    <citation type="submission" date="2020-10" db="EMBL/GenBank/DDBJ databases">
        <authorList>
            <person name="Gilroy R."/>
        </authorList>
    </citation>
    <scope>NUCLEOTIDE SEQUENCE</scope>
    <source>
        <strain evidence="7">D5-748</strain>
    </source>
</reference>
<feature type="transmembrane region" description="Helical" evidence="6">
    <location>
        <begin position="327"/>
        <end position="349"/>
    </location>
</feature>
<dbReference type="InterPro" id="IPR002528">
    <property type="entry name" value="MATE_fam"/>
</dbReference>